<dbReference type="GO" id="GO:0005829">
    <property type="term" value="C:cytosol"/>
    <property type="evidence" value="ECO:0007669"/>
    <property type="project" value="TreeGrafter"/>
</dbReference>
<dbReference type="FunFam" id="3.40.50.970:FF:000003">
    <property type="entry name" value="Transketolase"/>
    <property type="match status" value="1"/>
</dbReference>
<comment type="cofactor">
    <cofactor evidence="20">
        <name>Mg(2+)</name>
        <dbReference type="ChEBI" id="CHEBI:18420"/>
    </cofactor>
    <cofactor evidence="20">
        <name>Ca(2+)</name>
        <dbReference type="ChEBI" id="CHEBI:29108"/>
    </cofactor>
    <cofactor evidence="20">
        <name>Mn(2+)</name>
        <dbReference type="ChEBI" id="CHEBI:29035"/>
    </cofactor>
    <cofactor evidence="20">
        <name>Co(2+)</name>
        <dbReference type="ChEBI" id="CHEBI:48828"/>
    </cofactor>
    <text evidence="20">Binds 1 Mg(2+) ion per subunit. Can also utilize other divalent metal cations, such as Ca(2+), Mn(2+) and Co(2+).</text>
</comment>
<dbReference type="InterPro" id="IPR005475">
    <property type="entry name" value="Transketolase-like_Pyr-bd"/>
</dbReference>
<dbReference type="InterPro" id="IPR005478">
    <property type="entry name" value="Transketolase_bac-like"/>
</dbReference>
<dbReference type="GO" id="GO:0046872">
    <property type="term" value="F:metal ion binding"/>
    <property type="evidence" value="ECO:0007669"/>
    <property type="project" value="UniProtKB-KW"/>
</dbReference>
<name>A0A0C5WDD6_9GAMM</name>
<feature type="binding site" evidence="16">
    <location>
        <position position="472"/>
    </location>
    <ligand>
        <name>substrate</name>
    </ligand>
</feature>
<gene>
    <name evidence="22" type="ORF">H744_1c0088</name>
</gene>
<feature type="binding site" evidence="16">
    <location>
        <position position="360"/>
    </location>
    <ligand>
        <name>substrate</name>
    </ligand>
</feature>
<dbReference type="PROSITE" id="PS00802">
    <property type="entry name" value="TRANSKETOLASE_2"/>
    <property type="match status" value="1"/>
</dbReference>
<feature type="binding site" evidence="17">
    <location>
        <begin position="117"/>
        <end position="119"/>
    </location>
    <ligand>
        <name>thiamine diphosphate</name>
        <dbReference type="ChEBI" id="CHEBI:58937"/>
    </ligand>
</feature>
<feature type="binding site" evidence="16">
    <location>
        <position position="476"/>
    </location>
    <ligand>
        <name>substrate</name>
    </ligand>
</feature>
<comment type="cofactor">
    <cofactor evidence="1">
        <name>Ca(2+)</name>
        <dbReference type="ChEBI" id="CHEBI:29108"/>
    </cofactor>
</comment>
<dbReference type="FunFam" id="3.40.50.970:FF:000004">
    <property type="entry name" value="Transketolase"/>
    <property type="match status" value="1"/>
</dbReference>
<comment type="cofactor">
    <cofactor evidence="2">
        <name>Mn(2+)</name>
        <dbReference type="ChEBI" id="CHEBI:29035"/>
    </cofactor>
</comment>
<feature type="binding site" evidence="18">
    <location>
        <position position="188"/>
    </location>
    <ligand>
        <name>Mg(2+)</name>
        <dbReference type="ChEBI" id="CHEBI:18420"/>
    </ligand>
</feature>
<evidence type="ECO:0000259" key="21">
    <source>
        <dbReference type="SMART" id="SM00861"/>
    </source>
</evidence>
<evidence type="ECO:0000256" key="20">
    <source>
        <dbReference type="RuleBase" id="RU004996"/>
    </source>
</evidence>
<dbReference type="InterPro" id="IPR049557">
    <property type="entry name" value="Transketolase_CS"/>
</dbReference>
<organism evidence="22 23">
    <name type="scientific">Photobacterium gaetbulicola Gung47</name>
    <dbReference type="NCBI Taxonomy" id="658445"/>
    <lineage>
        <taxon>Bacteria</taxon>
        <taxon>Pseudomonadati</taxon>
        <taxon>Pseudomonadota</taxon>
        <taxon>Gammaproteobacteria</taxon>
        <taxon>Vibrionales</taxon>
        <taxon>Vibrionaceae</taxon>
        <taxon>Photobacterium</taxon>
    </lineage>
</organism>
<comment type="catalytic activity">
    <reaction evidence="13 20">
        <text>D-sedoheptulose 7-phosphate + D-glyceraldehyde 3-phosphate = aldehydo-D-ribose 5-phosphate + D-xylulose 5-phosphate</text>
        <dbReference type="Rhea" id="RHEA:10508"/>
        <dbReference type="ChEBI" id="CHEBI:57483"/>
        <dbReference type="ChEBI" id="CHEBI:57737"/>
        <dbReference type="ChEBI" id="CHEBI:58273"/>
        <dbReference type="ChEBI" id="CHEBI:59776"/>
        <dbReference type="EC" id="2.2.1.1"/>
    </reaction>
</comment>
<feature type="binding site" evidence="16">
    <location>
        <position position="523"/>
    </location>
    <ligand>
        <name>substrate</name>
    </ligand>
</feature>
<dbReference type="AlphaFoldDB" id="A0A0C5WDD6"/>
<evidence type="ECO:0000256" key="4">
    <source>
        <dbReference type="ARBA" id="ARBA00002931"/>
    </source>
</evidence>
<dbReference type="Pfam" id="PF22613">
    <property type="entry name" value="Transketolase_C_1"/>
    <property type="match status" value="1"/>
</dbReference>
<keyword evidence="23" id="KW-1185">Reference proteome</keyword>
<dbReference type="InterPro" id="IPR055152">
    <property type="entry name" value="Transketolase-like_C_2"/>
</dbReference>
<dbReference type="EMBL" id="CP005973">
    <property type="protein sequence ID" value="AJR05118.1"/>
    <property type="molecule type" value="Genomic_DNA"/>
</dbReference>
<evidence type="ECO:0000256" key="5">
    <source>
        <dbReference type="ARBA" id="ARBA00007131"/>
    </source>
</evidence>
<feature type="binding site" evidence="18">
    <location>
        <position position="158"/>
    </location>
    <ligand>
        <name>Mg(2+)</name>
        <dbReference type="ChEBI" id="CHEBI:18420"/>
    </ligand>
</feature>
<feature type="binding site" evidence="17">
    <location>
        <position position="263"/>
    </location>
    <ligand>
        <name>thiamine diphosphate</name>
        <dbReference type="ChEBI" id="CHEBI:58937"/>
    </ligand>
</feature>
<evidence type="ECO:0000256" key="8">
    <source>
        <dbReference type="ARBA" id="ARBA00022679"/>
    </source>
</evidence>
<keyword evidence="12 17" id="KW-0786">Thiamine pyrophosphate</keyword>
<keyword evidence="9 18" id="KW-0479">Metal-binding</keyword>
<feature type="site" description="Important for catalytic activity" evidence="19">
    <location>
        <position position="263"/>
    </location>
</feature>
<dbReference type="Gene3D" id="3.40.50.920">
    <property type="match status" value="1"/>
</dbReference>
<comment type="cofactor">
    <cofactor evidence="18">
        <name>Mg(2+)</name>
        <dbReference type="ChEBI" id="CHEBI:18420"/>
    </cofactor>
    <text evidence="18">Binds 1 Mg(2+) ion per subunit. Can also utilize other divalent metal cations, such as Ca(2+), Mn(2+) and Co(2+).</text>
</comment>
<comment type="cofactor">
    <cofactor evidence="17">
        <name>thiamine diphosphate</name>
        <dbReference type="ChEBI" id="CHEBI:58937"/>
    </cofactor>
    <text evidence="17">Binds 1 thiamine pyrophosphate per subunit. During the reaction, the substrate forms a covalent intermediate with the cofactor.</text>
</comment>
<dbReference type="GO" id="GO:0009052">
    <property type="term" value="P:pentose-phosphate shunt, non-oxidative branch"/>
    <property type="evidence" value="ECO:0007669"/>
    <property type="project" value="UniProtKB-ARBA"/>
</dbReference>
<comment type="subunit">
    <text evidence="6 20">Homodimer.</text>
</comment>
<feature type="binding site" evidence="16">
    <location>
        <position position="263"/>
    </location>
    <ligand>
        <name>substrate</name>
    </ligand>
</feature>
<comment type="cofactor">
    <cofactor evidence="3">
        <name>Co(2+)</name>
        <dbReference type="ChEBI" id="CHEBI:48828"/>
    </cofactor>
</comment>
<dbReference type="Proteomes" id="UP000032303">
    <property type="component" value="Chromosome 1"/>
</dbReference>
<feature type="binding site" evidence="16">
    <location>
        <position position="29"/>
    </location>
    <ligand>
        <name>substrate</name>
    </ligand>
</feature>
<evidence type="ECO:0000256" key="6">
    <source>
        <dbReference type="ARBA" id="ARBA00011738"/>
    </source>
</evidence>
<evidence type="ECO:0000256" key="16">
    <source>
        <dbReference type="PIRSR" id="PIRSR605478-2"/>
    </source>
</evidence>
<dbReference type="HOGENOM" id="CLU_009227_0_0_6"/>
<dbReference type="GO" id="GO:0004802">
    <property type="term" value="F:transketolase activity"/>
    <property type="evidence" value="ECO:0007669"/>
    <property type="project" value="UniProtKB-UniRule"/>
</dbReference>
<dbReference type="CDD" id="cd02012">
    <property type="entry name" value="TPP_TK"/>
    <property type="match status" value="1"/>
</dbReference>
<sequence length="667" mass="72319">MDTNMERKVLANAIRALSMDGVQQANSGHPGAPMGMADIAEVLWRNHMNHNPQNPEWADRDRFVLSNGHGSMLIYSLLHLTGYELSIDDLKNFRQLHSKTPGHPEYGYAPGIETTTGPLGQGITNAVGMAMAEKAMAAQFNRDGHDIVDHYTYAFMGDGCLMEGISHEACSLAGTLGLGKLIAFWDDNGISIDGHVEGWFSDDTPKRFEAYGWHVIPAVDGHDADAINAAIEAAKADPRPTLICTKTIIGFGSPNKSGSHDCHGAPLGHDEIAAAREFLGWNHGPFEIPADVYAEWDAKEAGAAKEAAWNEKLAAYEAAHPELAAEFKRRVNGELPAQWEEKANAIIADLQANPANIASRKASQNALEAFGQMLPEFMGGSADLAPSNLTMWSGSKSLEAKDFSGNYIHYGVREFGMTAIMNGIALHGGFVPYGATFLMFMEYARNAMRMAALMKVQNIQVYTHDSIGLGEDGPTHQPVEQMASLRLTPNMSTWRPCDQVESAVAWKLAIERKDGPTALIFSRQNLAQQARTEAQVADITKGGYILKDSEGKPELILIATGSEVELAVEAAAQLTAEGKQVRVVSMPSTDAFDKQDAAYREAVLPSDVTARVAIEAGIADFWYKYVGFDGRIIGMTTFGESAPAGELFKMFGFTTENAVETAKELLS</sequence>
<evidence type="ECO:0000256" key="17">
    <source>
        <dbReference type="PIRSR" id="PIRSR605478-3"/>
    </source>
</evidence>
<dbReference type="PATRIC" id="fig|658445.3.peg.100"/>
<evidence type="ECO:0000256" key="9">
    <source>
        <dbReference type="ARBA" id="ARBA00022723"/>
    </source>
</evidence>
<dbReference type="Pfam" id="PF00456">
    <property type="entry name" value="Transketolase_N"/>
    <property type="match status" value="1"/>
</dbReference>
<dbReference type="KEGG" id="pgb:H744_1c0088"/>
<dbReference type="SUPFAM" id="SSF52922">
    <property type="entry name" value="TK C-terminal domain-like"/>
    <property type="match status" value="1"/>
</dbReference>
<keyword evidence="10 20" id="KW-0106">Calcium</keyword>
<evidence type="ECO:0000256" key="10">
    <source>
        <dbReference type="ARBA" id="ARBA00022837"/>
    </source>
</evidence>
<feature type="binding site" evidence="16">
    <location>
        <position position="464"/>
    </location>
    <ligand>
        <name>substrate</name>
    </ligand>
</feature>
<dbReference type="NCBIfam" id="TIGR00232">
    <property type="entry name" value="tktlase_bact"/>
    <property type="match status" value="1"/>
</dbReference>
<evidence type="ECO:0000256" key="15">
    <source>
        <dbReference type="PIRSR" id="PIRSR605478-1"/>
    </source>
</evidence>
<evidence type="ECO:0000256" key="19">
    <source>
        <dbReference type="PIRSR" id="PIRSR605478-5"/>
    </source>
</evidence>
<dbReference type="SMART" id="SM00861">
    <property type="entry name" value="Transket_pyr"/>
    <property type="match status" value="1"/>
</dbReference>
<proteinExistence type="inferred from homology"/>
<evidence type="ECO:0000256" key="3">
    <source>
        <dbReference type="ARBA" id="ARBA00001941"/>
    </source>
</evidence>
<dbReference type="Gene3D" id="3.40.50.970">
    <property type="match status" value="2"/>
</dbReference>
<dbReference type="EC" id="2.2.1.1" evidence="7 14"/>
<evidence type="ECO:0000256" key="14">
    <source>
        <dbReference type="NCBIfam" id="TIGR00232"/>
    </source>
</evidence>
<feature type="binding site" evidence="17">
    <location>
        <position position="159"/>
    </location>
    <ligand>
        <name>thiamine diphosphate</name>
        <dbReference type="ChEBI" id="CHEBI:58937"/>
    </ligand>
</feature>
<dbReference type="PROSITE" id="PS00801">
    <property type="entry name" value="TRANSKETOLASE_1"/>
    <property type="match status" value="1"/>
</dbReference>
<dbReference type="InterPro" id="IPR005474">
    <property type="entry name" value="Transketolase_N"/>
</dbReference>
<dbReference type="InterPro" id="IPR020826">
    <property type="entry name" value="Transketolase_BS"/>
</dbReference>
<feature type="domain" description="Transketolase-like pyrimidine-binding" evidence="21">
    <location>
        <begin position="357"/>
        <end position="528"/>
    </location>
</feature>
<dbReference type="InterPro" id="IPR033247">
    <property type="entry name" value="Transketolase_fam"/>
</dbReference>
<dbReference type="Pfam" id="PF02779">
    <property type="entry name" value="Transket_pyr"/>
    <property type="match status" value="1"/>
</dbReference>
<evidence type="ECO:0000256" key="1">
    <source>
        <dbReference type="ARBA" id="ARBA00001913"/>
    </source>
</evidence>
<dbReference type="PANTHER" id="PTHR43522:SF2">
    <property type="entry name" value="TRANSKETOLASE 1-RELATED"/>
    <property type="match status" value="1"/>
</dbReference>
<feature type="binding site" evidence="18">
    <location>
        <position position="190"/>
    </location>
    <ligand>
        <name>Mg(2+)</name>
        <dbReference type="ChEBI" id="CHEBI:18420"/>
    </ligand>
</feature>
<keyword evidence="11 18" id="KW-0460">Magnesium</keyword>
<feature type="binding site" evidence="17">
    <location>
        <position position="69"/>
    </location>
    <ligand>
        <name>thiamine diphosphate</name>
        <dbReference type="ChEBI" id="CHEBI:58937"/>
    </ligand>
</feature>
<keyword evidence="8 20" id="KW-0808">Transferase</keyword>
<evidence type="ECO:0000256" key="11">
    <source>
        <dbReference type="ARBA" id="ARBA00022842"/>
    </source>
</evidence>
<evidence type="ECO:0000256" key="2">
    <source>
        <dbReference type="ARBA" id="ARBA00001936"/>
    </source>
</evidence>
<feature type="binding site" evidence="16">
    <location>
        <position position="387"/>
    </location>
    <ligand>
        <name>substrate</name>
    </ligand>
</feature>
<reference evidence="22 23" key="1">
    <citation type="submission" date="2013-05" db="EMBL/GenBank/DDBJ databases">
        <title>Complete genome sequence of the lipase-producing bacterium Photobacterium gaetbulicola Gung47.</title>
        <authorList>
            <person name="Kim Y.-O."/>
        </authorList>
    </citation>
    <scope>NUCLEOTIDE SEQUENCE [LARGE SCALE GENOMIC DNA]</scope>
    <source>
        <strain evidence="22 23">Gung47</strain>
    </source>
</reference>
<dbReference type="SUPFAM" id="SSF52518">
    <property type="entry name" value="Thiamin diphosphate-binding fold (THDP-binding)"/>
    <property type="match status" value="2"/>
</dbReference>
<feature type="active site" description="Proton donor" evidence="15">
    <location>
        <position position="414"/>
    </location>
</feature>
<dbReference type="InterPro" id="IPR009014">
    <property type="entry name" value="Transketo_C/PFOR_II"/>
</dbReference>
<feature type="binding site" evidence="17">
    <location>
        <position position="188"/>
    </location>
    <ligand>
        <name>thiamine diphosphate</name>
        <dbReference type="ChEBI" id="CHEBI:58937"/>
    </ligand>
</feature>
<comment type="function">
    <text evidence="4 20">Catalyzes the transfer of a two-carbon ketol group from a ketose donor to an aldose acceptor, via a covalent intermediate with the cofactor thiamine pyrophosphate.</text>
</comment>
<evidence type="ECO:0000256" key="12">
    <source>
        <dbReference type="ARBA" id="ARBA00023052"/>
    </source>
</evidence>
<dbReference type="InterPro" id="IPR029061">
    <property type="entry name" value="THDP-binding"/>
</dbReference>
<evidence type="ECO:0000256" key="7">
    <source>
        <dbReference type="ARBA" id="ARBA00013152"/>
    </source>
</evidence>
<dbReference type="STRING" id="658445.H744_1c0088"/>
<dbReference type="CDD" id="cd07033">
    <property type="entry name" value="TPP_PYR_DXS_TK_like"/>
    <property type="match status" value="1"/>
</dbReference>
<feature type="site" description="Important for catalytic activity" evidence="19">
    <location>
        <position position="29"/>
    </location>
</feature>
<protein>
    <recommendedName>
        <fullName evidence="7 14">Transketolase</fullName>
        <ecNumber evidence="7 14">2.2.1.1</ecNumber>
    </recommendedName>
</protein>
<evidence type="ECO:0000313" key="23">
    <source>
        <dbReference type="Proteomes" id="UP000032303"/>
    </source>
</evidence>
<evidence type="ECO:0000256" key="18">
    <source>
        <dbReference type="PIRSR" id="PIRSR605478-4"/>
    </source>
</evidence>
<evidence type="ECO:0000256" key="13">
    <source>
        <dbReference type="ARBA" id="ARBA00049473"/>
    </source>
</evidence>
<dbReference type="FunFam" id="3.40.50.920:FF:000003">
    <property type="entry name" value="Transketolase"/>
    <property type="match status" value="1"/>
</dbReference>
<dbReference type="PANTHER" id="PTHR43522">
    <property type="entry name" value="TRANSKETOLASE"/>
    <property type="match status" value="1"/>
</dbReference>
<accession>A0A0C5WDD6</accession>
<evidence type="ECO:0000313" key="22">
    <source>
        <dbReference type="EMBL" id="AJR05118.1"/>
    </source>
</evidence>
<comment type="similarity">
    <text evidence="5 20">Belongs to the transketolase family.</text>
</comment>
<feature type="binding site" evidence="17">
    <location>
        <position position="440"/>
    </location>
    <ligand>
        <name>thiamine diphosphate</name>
        <dbReference type="ChEBI" id="CHEBI:58937"/>
    </ligand>
</feature>